<evidence type="ECO:0000256" key="2">
    <source>
        <dbReference type="ARBA" id="ARBA00012162"/>
    </source>
</evidence>
<gene>
    <name evidence="9" type="primary">cobA</name>
    <name evidence="9" type="ORF">MM239_08905</name>
</gene>
<keyword evidence="10" id="KW-1185">Reference proteome</keyword>
<dbReference type="Gene3D" id="3.40.1010.10">
    <property type="entry name" value="Cobalt-precorrin-4 Transmethylase, Domain 1"/>
    <property type="match status" value="1"/>
</dbReference>
<dbReference type="InterPro" id="IPR006366">
    <property type="entry name" value="CobA/CysG_C"/>
</dbReference>
<dbReference type="GO" id="GO:0032259">
    <property type="term" value="P:methylation"/>
    <property type="evidence" value="ECO:0007669"/>
    <property type="project" value="UniProtKB-KW"/>
</dbReference>
<dbReference type="InterPro" id="IPR050161">
    <property type="entry name" value="Siro_Cobalamin_biosynth"/>
</dbReference>
<name>A0ABS9UZD0_9BACT</name>
<dbReference type="InterPro" id="IPR014777">
    <property type="entry name" value="4pyrrole_Mease_sub1"/>
</dbReference>
<keyword evidence="6" id="KW-0627">Porphyrin biosynthesis</keyword>
<dbReference type="RefSeq" id="WP_241347858.1">
    <property type="nucleotide sequence ID" value="NZ_JAKZGP010000018.1"/>
</dbReference>
<keyword evidence="3 9" id="KW-0489">Methyltransferase</keyword>
<protein>
    <recommendedName>
        <fullName evidence="2">uroporphyrinogen-III C-methyltransferase</fullName>
        <ecNumber evidence="2">2.1.1.107</ecNumber>
    </recommendedName>
</protein>
<evidence type="ECO:0000256" key="1">
    <source>
        <dbReference type="ARBA" id="ARBA00005879"/>
    </source>
</evidence>
<dbReference type="CDD" id="cd11642">
    <property type="entry name" value="SUMT"/>
    <property type="match status" value="1"/>
</dbReference>
<dbReference type="NCBIfam" id="NF004790">
    <property type="entry name" value="PRK06136.1"/>
    <property type="match status" value="1"/>
</dbReference>
<comment type="caution">
    <text evidence="9">The sequence shown here is derived from an EMBL/GenBank/DDBJ whole genome shotgun (WGS) entry which is preliminary data.</text>
</comment>
<sequence>MNTEAKLTLVGAGPGDPELITLKGLKAIQSAAVILYDALINEALLDHAHPTCLKVFVGKRAGHHYKQQGEINEMIVGYARAMGHVVRLKGGDPFVFGRGHEEMEYVSSHGIPSTYIPGISSALSVPGLAGIPITKRLINESFMVVTGTLKDGSLSKDIKAAAQSNTTAIILMGINKLDQIIEIFKNERGGNEPIALIQQGSLPQEKSVFGTLSAISDLQKNAQIAAPAIIIIGQVVKEKIEQKSYLINQKFQTT</sequence>
<dbReference type="InterPro" id="IPR035996">
    <property type="entry name" value="4pyrrol_Methylase_sf"/>
</dbReference>
<evidence type="ECO:0000256" key="7">
    <source>
        <dbReference type="ARBA" id="ARBA00025705"/>
    </source>
</evidence>
<evidence type="ECO:0000256" key="5">
    <source>
        <dbReference type="ARBA" id="ARBA00022691"/>
    </source>
</evidence>
<dbReference type="InterPro" id="IPR014776">
    <property type="entry name" value="4pyrrole_Mease_sub2"/>
</dbReference>
<proteinExistence type="inferred from homology"/>
<dbReference type="Pfam" id="PF00590">
    <property type="entry name" value="TP_methylase"/>
    <property type="match status" value="1"/>
</dbReference>
<evidence type="ECO:0000313" key="10">
    <source>
        <dbReference type="Proteomes" id="UP001165489"/>
    </source>
</evidence>
<dbReference type="SUPFAM" id="SSF53790">
    <property type="entry name" value="Tetrapyrrole methylase"/>
    <property type="match status" value="1"/>
</dbReference>
<keyword evidence="5" id="KW-0949">S-adenosyl-L-methionine</keyword>
<dbReference type="EMBL" id="JAKZGP010000018">
    <property type="protein sequence ID" value="MCH7409512.1"/>
    <property type="molecule type" value="Genomic_DNA"/>
</dbReference>
<comment type="similarity">
    <text evidence="1">Belongs to the precorrin methyltransferase family.</text>
</comment>
<accession>A0ABS9UZD0</accession>
<dbReference type="InterPro" id="IPR000878">
    <property type="entry name" value="4pyrrol_Mease"/>
</dbReference>
<organism evidence="9 10">
    <name type="scientific">Belliella filtrata</name>
    <dbReference type="NCBI Taxonomy" id="2923435"/>
    <lineage>
        <taxon>Bacteria</taxon>
        <taxon>Pseudomonadati</taxon>
        <taxon>Bacteroidota</taxon>
        <taxon>Cytophagia</taxon>
        <taxon>Cytophagales</taxon>
        <taxon>Cyclobacteriaceae</taxon>
        <taxon>Belliella</taxon>
    </lineage>
</organism>
<evidence type="ECO:0000256" key="4">
    <source>
        <dbReference type="ARBA" id="ARBA00022679"/>
    </source>
</evidence>
<evidence type="ECO:0000256" key="6">
    <source>
        <dbReference type="ARBA" id="ARBA00023244"/>
    </source>
</evidence>
<evidence type="ECO:0000259" key="8">
    <source>
        <dbReference type="Pfam" id="PF00590"/>
    </source>
</evidence>
<reference evidence="9" key="1">
    <citation type="submission" date="2022-03" db="EMBL/GenBank/DDBJ databases">
        <title>De novo assembled genomes of Belliella spp. (Cyclobacteriaceae) strains.</title>
        <authorList>
            <person name="Szabo A."/>
            <person name="Korponai K."/>
            <person name="Felfoldi T."/>
        </authorList>
    </citation>
    <scope>NUCLEOTIDE SEQUENCE</scope>
    <source>
        <strain evidence="9">DSM 111904</strain>
    </source>
</reference>
<keyword evidence="4 9" id="KW-0808">Transferase</keyword>
<dbReference type="Gene3D" id="3.30.950.10">
    <property type="entry name" value="Methyltransferase, Cobalt-precorrin-4 Transmethylase, Domain 2"/>
    <property type="match status" value="1"/>
</dbReference>
<evidence type="ECO:0000313" key="9">
    <source>
        <dbReference type="EMBL" id="MCH7409512.1"/>
    </source>
</evidence>
<comment type="pathway">
    <text evidence="7">Porphyrin-containing compound metabolism; siroheme biosynthesis; precorrin-2 from uroporphyrinogen III: step 1/1.</text>
</comment>
<dbReference type="EC" id="2.1.1.107" evidence="2"/>
<dbReference type="InterPro" id="IPR003043">
    <property type="entry name" value="Uropor_MeTrfase_CS"/>
</dbReference>
<feature type="domain" description="Tetrapyrrole methylase" evidence="8">
    <location>
        <begin position="6"/>
        <end position="214"/>
    </location>
</feature>
<dbReference type="PROSITE" id="PS00839">
    <property type="entry name" value="SUMT_1"/>
    <property type="match status" value="1"/>
</dbReference>
<dbReference type="NCBIfam" id="TIGR01469">
    <property type="entry name" value="cobA_cysG_Cterm"/>
    <property type="match status" value="1"/>
</dbReference>
<evidence type="ECO:0000256" key="3">
    <source>
        <dbReference type="ARBA" id="ARBA00022603"/>
    </source>
</evidence>
<dbReference type="PANTHER" id="PTHR45790">
    <property type="entry name" value="SIROHEME SYNTHASE-RELATED"/>
    <property type="match status" value="1"/>
</dbReference>
<dbReference type="Proteomes" id="UP001165489">
    <property type="component" value="Unassembled WGS sequence"/>
</dbReference>
<dbReference type="PANTHER" id="PTHR45790:SF3">
    <property type="entry name" value="S-ADENOSYL-L-METHIONINE-DEPENDENT UROPORPHYRINOGEN III METHYLTRANSFERASE, CHLOROPLASTIC"/>
    <property type="match status" value="1"/>
</dbReference>
<dbReference type="GO" id="GO:0004851">
    <property type="term" value="F:uroporphyrin-III C-methyltransferase activity"/>
    <property type="evidence" value="ECO:0007669"/>
    <property type="project" value="UniProtKB-EC"/>
</dbReference>